<feature type="transmembrane region" description="Helical" evidence="6">
    <location>
        <begin position="125"/>
        <end position="144"/>
    </location>
</feature>
<evidence type="ECO:0000256" key="5">
    <source>
        <dbReference type="SAM" id="MobiDB-lite"/>
    </source>
</evidence>
<dbReference type="PANTHER" id="PTHR23501:SF94">
    <property type="entry name" value="MAJOR FACILITATOR SUPERFAMILY (MFS) PROFILE DOMAIN-CONTAINING PROTEIN"/>
    <property type="match status" value="1"/>
</dbReference>
<comment type="subcellular location">
    <subcellularLocation>
        <location evidence="1">Membrane</location>
        <topology evidence="1">Multi-pass membrane protein</topology>
    </subcellularLocation>
</comment>
<organism evidence="8">
    <name type="scientific">Colletotrichum fructicola (strain Nara gc5)</name>
    <name type="common">Anthracnose fungus</name>
    <name type="synonym">Colletotrichum gloeosporioides (strain Nara gc5)</name>
    <dbReference type="NCBI Taxonomy" id="1213859"/>
    <lineage>
        <taxon>Eukaryota</taxon>
        <taxon>Fungi</taxon>
        <taxon>Dikarya</taxon>
        <taxon>Ascomycota</taxon>
        <taxon>Pezizomycotina</taxon>
        <taxon>Sordariomycetes</taxon>
        <taxon>Hypocreomycetidae</taxon>
        <taxon>Glomerellales</taxon>
        <taxon>Glomerellaceae</taxon>
        <taxon>Colletotrichum</taxon>
        <taxon>Colletotrichum gloeosporioides species complex</taxon>
    </lineage>
</organism>
<dbReference type="SUPFAM" id="SSF103473">
    <property type="entry name" value="MFS general substrate transporter"/>
    <property type="match status" value="1"/>
</dbReference>
<dbReference type="HOGENOM" id="CLU_000960_22_0_1"/>
<evidence type="ECO:0000256" key="3">
    <source>
        <dbReference type="ARBA" id="ARBA00022989"/>
    </source>
</evidence>
<feature type="transmembrane region" description="Helical" evidence="6">
    <location>
        <begin position="222"/>
        <end position="245"/>
    </location>
</feature>
<dbReference type="PROSITE" id="PS50850">
    <property type="entry name" value="MFS"/>
    <property type="match status" value="1"/>
</dbReference>
<feature type="region of interest" description="Disordered" evidence="5">
    <location>
        <begin position="515"/>
        <end position="537"/>
    </location>
</feature>
<dbReference type="InterPro" id="IPR011701">
    <property type="entry name" value="MFS"/>
</dbReference>
<dbReference type="Gene3D" id="1.20.1250.20">
    <property type="entry name" value="MFS general substrate transporter like domains"/>
    <property type="match status" value="1"/>
</dbReference>
<feature type="transmembrane region" description="Helical" evidence="6">
    <location>
        <begin position="378"/>
        <end position="396"/>
    </location>
</feature>
<dbReference type="AlphaFoldDB" id="L2FYJ4"/>
<feature type="transmembrane region" description="Helical" evidence="6">
    <location>
        <begin position="151"/>
        <end position="169"/>
    </location>
</feature>
<feature type="domain" description="Major facilitator superfamily (MFS) profile" evidence="7">
    <location>
        <begin position="24"/>
        <end position="510"/>
    </location>
</feature>
<feature type="transmembrane region" description="Helical" evidence="6">
    <location>
        <begin position="22"/>
        <end position="43"/>
    </location>
</feature>
<feature type="transmembrane region" description="Helical" evidence="6">
    <location>
        <begin position="63"/>
        <end position="81"/>
    </location>
</feature>
<dbReference type="InterPro" id="IPR036259">
    <property type="entry name" value="MFS_trans_sf"/>
</dbReference>
<feature type="compositionally biased region" description="Polar residues" evidence="5">
    <location>
        <begin position="528"/>
        <end position="537"/>
    </location>
</feature>
<protein>
    <submittedName>
        <fullName evidence="8">Efflux pump antibiotic resistance</fullName>
    </submittedName>
</protein>
<dbReference type="PRINTS" id="PR01036">
    <property type="entry name" value="TCRTETB"/>
</dbReference>
<dbReference type="Pfam" id="PF07690">
    <property type="entry name" value="MFS_1"/>
    <property type="match status" value="1"/>
</dbReference>
<accession>L2FYJ4</accession>
<feature type="transmembrane region" description="Helical" evidence="6">
    <location>
        <begin position="353"/>
        <end position="372"/>
    </location>
</feature>
<keyword evidence="4 6" id="KW-0472">Membrane</keyword>
<dbReference type="GO" id="GO:0005886">
    <property type="term" value="C:plasma membrane"/>
    <property type="evidence" value="ECO:0007669"/>
    <property type="project" value="TreeGrafter"/>
</dbReference>
<keyword evidence="3 6" id="KW-1133">Transmembrane helix</keyword>
<feature type="transmembrane region" description="Helical" evidence="6">
    <location>
        <begin position="490"/>
        <end position="510"/>
    </location>
</feature>
<evidence type="ECO:0000256" key="2">
    <source>
        <dbReference type="ARBA" id="ARBA00022692"/>
    </source>
</evidence>
<evidence type="ECO:0000256" key="4">
    <source>
        <dbReference type="ARBA" id="ARBA00023136"/>
    </source>
</evidence>
<dbReference type="GO" id="GO:0022857">
    <property type="term" value="F:transmembrane transporter activity"/>
    <property type="evidence" value="ECO:0007669"/>
    <property type="project" value="InterPro"/>
</dbReference>
<keyword evidence="2 6" id="KW-0812">Transmembrane</keyword>
<sequence>MAVSDESQLWVLPQRTISAREIAILVSLSVMSLVIALDANIIVTSLSNDKAIIQDIGGTSTQAFWVGTAYLISCAVVMPFIESVSNVLGRRQVLIPCVGLFTAGTLMCCFTSGIALMIAGRVVQGVGAGGMYVLCLVIFTDLVPLRLRFKLYGIIQGAWAIGSISGPIIGGAVAEHTTWRWVFYLNLPICAYCLAFFCLFCQLKKPGETVARGLAQMDWLGGFLFTASWVSLLIGISWGGVQFAWGSAQTVAPITLGVVGLAATIMYEARYASHPFLKKTIFTSLNSVLVYILGFLQGLILYGQLYYVPFYFLSVQGYTPTTSGVAMLPVSVLLVPGSIISGIMISRLNSYRWAIWIGWMLTTVTSGLLIQWDVGTPVVVWVVTLMVGGVGHGLVLNAQTFVSGISTPEANDGESAAMYLFSRTIGTAIGVNLGSSVFQNFIAVKLPVELSAVAHHAEQYLATLRHLPGGAYKDSILGAYAFAFQRVHTVFTGVAGLGLLLSVFIPRYSLNRTSTRRRTSLEKDEEASSQSRTVGLH</sequence>
<feature type="transmembrane region" description="Helical" evidence="6">
    <location>
        <begin position="251"/>
        <end position="269"/>
    </location>
</feature>
<feature type="transmembrane region" description="Helical" evidence="6">
    <location>
        <begin position="181"/>
        <end position="201"/>
    </location>
</feature>
<feature type="transmembrane region" description="Helical" evidence="6">
    <location>
        <begin position="417"/>
        <end position="438"/>
    </location>
</feature>
<dbReference type="EMBL" id="KB020762">
    <property type="protein sequence ID" value="ELA31215.1"/>
    <property type="molecule type" value="Genomic_DNA"/>
</dbReference>
<reference evidence="8" key="1">
    <citation type="submission" date="2012-08" db="EMBL/GenBank/DDBJ databases">
        <title>Genome analysis of Colletotrichum orbiculare and Colletotrichum fructicola.</title>
        <authorList>
            <person name="Gan P.H.P."/>
            <person name="Ikeda K."/>
            <person name="Irieda H."/>
            <person name="Narusaka M."/>
            <person name="O'Connell R.J."/>
            <person name="Narusaka Y."/>
            <person name="Takano Y."/>
            <person name="Kubo Y."/>
            <person name="Shirasu K."/>
        </authorList>
    </citation>
    <scope>NUCLEOTIDE SEQUENCE</scope>
    <source>
        <strain evidence="8">Nara gc5</strain>
    </source>
</reference>
<proteinExistence type="predicted"/>
<gene>
    <name evidence="8" type="ORF">CGGC5_8637</name>
</gene>
<feature type="transmembrane region" description="Helical" evidence="6">
    <location>
        <begin position="325"/>
        <end position="346"/>
    </location>
</feature>
<dbReference type="PANTHER" id="PTHR23501">
    <property type="entry name" value="MAJOR FACILITATOR SUPERFAMILY"/>
    <property type="match status" value="1"/>
</dbReference>
<feature type="transmembrane region" description="Helical" evidence="6">
    <location>
        <begin position="93"/>
        <end position="119"/>
    </location>
</feature>
<evidence type="ECO:0000256" key="1">
    <source>
        <dbReference type="ARBA" id="ARBA00004141"/>
    </source>
</evidence>
<feature type="transmembrane region" description="Helical" evidence="6">
    <location>
        <begin position="281"/>
        <end position="305"/>
    </location>
</feature>
<evidence type="ECO:0000256" key="6">
    <source>
        <dbReference type="SAM" id="Phobius"/>
    </source>
</evidence>
<dbReference type="InterPro" id="IPR020846">
    <property type="entry name" value="MFS_dom"/>
</dbReference>
<evidence type="ECO:0000259" key="7">
    <source>
        <dbReference type="PROSITE" id="PS50850"/>
    </source>
</evidence>
<dbReference type="Gene3D" id="1.20.1720.10">
    <property type="entry name" value="Multidrug resistance protein D"/>
    <property type="match status" value="1"/>
</dbReference>
<evidence type="ECO:0000313" key="8">
    <source>
        <dbReference type="EMBL" id="ELA31215.1"/>
    </source>
</evidence>
<name>L2FYJ4_COLFN</name>